<gene>
    <name evidence="2" type="ORF">EV668_2125</name>
</gene>
<dbReference type="InterPro" id="IPR004027">
    <property type="entry name" value="SEC_C_motif"/>
</dbReference>
<evidence type="ECO:0000313" key="3">
    <source>
        <dbReference type="Proteomes" id="UP000295122"/>
    </source>
</evidence>
<reference evidence="2 3" key="1">
    <citation type="submission" date="2019-03" db="EMBL/GenBank/DDBJ databases">
        <title>Genomic Encyclopedia of Type Strains, Phase IV (KMG-IV): sequencing the most valuable type-strain genomes for metagenomic binning, comparative biology and taxonomic classification.</title>
        <authorList>
            <person name="Goeker M."/>
        </authorList>
    </citation>
    <scope>NUCLEOTIDE SEQUENCE [LARGE SCALE GENOMIC DNA]</scope>
    <source>
        <strain evidence="2 3">DSM 25903</strain>
    </source>
</reference>
<comment type="caution">
    <text evidence="2">The sequence shown here is derived from an EMBL/GenBank/DDBJ whole genome shotgun (WGS) entry which is preliminary data.</text>
</comment>
<dbReference type="Proteomes" id="UP000295122">
    <property type="component" value="Unassembled WGS sequence"/>
</dbReference>
<dbReference type="EMBL" id="SNZR01000011">
    <property type="protein sequence ID" value="TDR94835.1"/>
    <property type="molecule type" value="Genomic_DNA"/>
</dbReference>
<dbReference type="Pfam" id="PF06685">
    <property type="entry name" value="DUF1186"/>
    <property type="match status" value="1"/>
</dbReference>
<dbReference type="OrthoDB" id="1551443at2"/>
<dbReference type="RefSeq" id="WP_133769693.1">
    <property type="nucleotide sequence ID" value="NZ_SNZR01000011.1"/>
</dbReference>
<accession>A0A4R7CBL6</accession>
<name>A0A4R7CBL6_9HYPH</name>
<sequence length="297" mass="32226">MSTPDDIPLGPVGRASLVEALSTARDLPVDALEEASRHPGRIAQAVLGAAGKAAEGQELDEREANLLFWGIHVLAFGRDERLFQPLLRIARRDEDAVAFLLGDAVPATLPRLAASTFDGDVDALEAAISDPAADEFVRWSLFGAYAYLVFVGRIPRERAHGFLVGFDRERPARSGDAAWTGWEQAIALLGFADLVPLVEAARSDARLLEDAEDPEWFALTLAEAEAKPEDAARFHDQEFGYVEDVVGELAAALDDPEGEDEMPEPTRNPHRDVGRNDPCPCGSGKKFKKCCLEAHDG</sequence>
<organism evidence="2 3">
    <name type="scientific">Enterovirga rhinocerotis</name>
    <dbReference type="NCBI Taxonomy" id="1339210"/>
    <lineage>
        <taxon>Bacteria</taxon>
        <taxon>Pseudomonadati</taxon>
        <taxon>Pseudomonadota</taxon>
        <taxon>Alphaproteobacteria</taxon>
        <taxon>Hyphomicrobiales</taxon>
        <taxon>Methylobacteriaceae</taxon>
        <taxon>Enterovirga</taxon>
    </lineage>
</organism>
<protein>
    <submittedName>
        <fullName evidence="2">Uncharacterized protein DUF1186</fullName>
    </submittedName>
</protein>
<evidence type="ECO:0000313" key="2">
    <source>
        <dbReference type="EMBL" id="TDR94835.1"/>
    </source>
</evidence>
<feature type="region of interest" description="Disordered" evidence="1">
    <location>
        <begin position="254"/>
        <end position="278"/>
    </location>
</feature>
<dbReference type="Pfam" id="PF02810">
    <property type="entry name" value="SEC-C"/>
    <property type="match status" value="1"/>
</dbReference>
<feature type="compositionally biased region" description="Acidic residues" evidence="1">
    <location>
        <begin position="254"/>
        <end position="263"/>
    </location>
</feature>
<dbReference type="AlphaFoldDB" id="A0A4R7CBL6"/>
<dbReference type="Gene3D" id="3.10.450.50">
    <property type="match status" value="1"/>
</dbReference>
<keyword evidence="3" id="KW-1185">Reference proteome</keyword>
<dbReference type="SUPFAM" id="SSF103642">
    <property type="entry name" value="Sec-C motif"/>
    <property type="match status" value="1"/>
</dbReference>
<proteinExistence type="predicted"/>
<evidence type="ECO:0000256" key="1">
    <source>
        <dbReference type="SAM" id="MobiDB-lite"/>
    </source>
</evidence>
<dbReference type="InterPro" id="IPR010602">
    <property type="entry name" value="DUF1186"/>
</dbReference>